<evidence type="ECO:0000313" key="1">
    <source>
        <dbReference type="EMBL" id="MBO0612728.1"/>
    </source>
</evidence>
<organism evidence="2">
    <name type="scientific">Thiothrix fructosivorans</name>
    <dbReference type="NCBI Taxonomy" id="111770"/>
    <lineage>
        <taxon>Bacteria</taxon>
        <taxon>Pseudomonadati</taxon>
        <taxon>Pseudomonadota</taxon>
        <taxon>Gammaproteobacteria</taxon>
        <taxon>Thiotrichales</taxon>
        <taxon>Thiotrichaceae</taxon>
        <taxon>Thiothrix</taxon>
    </lineage>
</organism>
<accession>A0A8B0SKC6</accession>
<name>A0A8B0SKC6_9GAMM</name>
<reference evidence="1 3" key="1">
    <citation type="submission" date="2021-03" db="EMBL/GenBank/DDBJ databases">
        <title>Draft genome and methylome analysis of Thiotrix fructosivoruns ATCC 49748.</title>
        <authorList>
            <person name="Fomenkov A."/>
            <person name="Grabovich M.Y."/>
            <person name="Roberts R.J."/>
        </authorList>
    </citation>
    <scope>NUCLEOTIDE SEQUENCE [LARGE SCALE GENOMIC DNA]</scope>
    <source>
        <strain evidence="1 3">ATCC 49748</strain>
    </source>
</reference>
<proteinExistence type="predicted"/>
<protein>
    <submittedName>
        <fullName evidence="2">Uncharacterized protein</fullName>
    </submittedName>
</protein>
<dbReference type="EMBL" id="JAFMPM010000006">
    <property type="protein sequence ID" value="MBO0612728.1"/>
    <property type="molecule type" value="Genomic_DNA"/>
</dbReference>
<sequence>MKKIGFHGGHTIYVLGSASDMKLFFDCISAYPAFDNKDMDWSLLTDRLYKRYLKFDELDQALALMHRVNEAFKQIPSNAVEWDRNIVGNAEKTLLNHELSTLADVFSKFFDSFYRAVSSAKSFYNTFKIYQPVKIIPTDTIYLMMEEKRPLKEYDELDGKPFWLR</sequence>
<evidence type="ECO:0000313" key="3">
    <source>
        <dbReference type="Proteomes" id="UP000664466"/>
    </source>
</evidence>
<dbReference type="Proteomes" id="UP000664466">
    <property type="component" value="Unassembled WGS sequence"/>
</dbReference>
<dbReference type="EMBL" id="CP072748">
    <property type="protein sequence ID" value="QTX11806.1"/>
    <property type="molecule type" value="Genomic_DNA"/>
</dbReference>
<gene>
    <name evidence="2" type="ORF">J1836_005550</name>
    <name evidence="1" type="ORF">J1836_07275</name>
</gene>
<dbReference type="RefSeq" id="WP_207250413.1">
    <property type="nucleotide sequence ID" value="NZ_JAFMPM010000006.1"/>
</dbReference>
<dbReference type="AlphaFoldDB" id="A0A8B0SKC6"/>
<keyword evidence="3" id="KW-1185">Reference proteome</keyword>
<reference evidence="2" key="2">
    <citation type="submission" date="2021-04" db="EMBL/GenBank/DDBJ databases">
        <title>Complete Genome and methylome analysis of Thiothrix fructosivorans ATCC 49748.</title>
        <authorList>
            <person name="Fomenkov A."/>
            <person name="Sun L."/>
            <person name="Vincze T."/>
            <person name="Grabovich M.Y."/>
            <person name="Roberts R.J."/>
        </authorList>
    </citation>
    <scope>NUCLEOTIDE SEQUENCE</scope>
    <source>
        <strain evidence="2">ATCC 49748</strain>
    </source>
</reference>
<evidence type="ECO:0000313" key="2">
    <source>
        <dbReference type="EMBL" id="QTX11806.1"/>
    </source>
</evidence>